<keyword evidence="1" id="KW-0732">Signal</keyword>
<reference evidence="3" key="1">
    <citation type="journal article" date="2019" name="Int. J. Syst. Evol. Microbiol.">
        <title>The Global Catalogue of Microorganisms (GCM) 10K type strain sequencing project: providing services to taxonomists for standard genome sequencing and annotation.</title>
        <authorList>
            <consortium name="The Broad Institute Genomics Platform"/>
            <consortium name="The Broad Institute Genome Sequencing Center for Infectious Disease"/>
            <person name="Wu L."/>
            <person name="Ma J."/>
        </authorList>
    </citation>
    <scope>NUCLEOTIDE SEQUENCE [LARGE SCALE GENOMIC DNA]</scope>
    <source>
        <strain evidence="3">CGMCC 1.15439</strain>
    </source>
</reference>
<accession>A0ABQ1GNN4</accession>
<evidence type="ECO:0000256" key="1">
    <source>
        <dbReference type="SAM" id="SignalP"/>
    </source>
</evidence>
<dbReference type="EMBL" id="BMJA01000004">
    <property type="protein sequence ID" value="GGA46686.1"/>
    <property type="molecule type" value="Genomic_DNA"/>
</dbReference>
<organism evidence="2 3">
    <name type="scientific">Dyella nitratireducens</name>
    <dbReference type="NCBI Taxonomy" id="1849580"/>
    <lineage>
        <taxon>Bacteria</taxon>
        <taxon>Pseudomonadati</taxon>
        <taxon>Pseudomonadota</taxon>
        <taxon>Gammaproteobacteria</taxon>
        <taxon>Lysobacterales</taxon>
        <taxon>Rhodanobacteraceae</taxon>
        <taxon>Dyella</taxon>
    </lineage>
</organism>
<dbReference type="Proteomes" id="UP000620046">
    <property type="component" value="Unassembled WGS sequence"/>
</dbReference>
<feature type="signal peptide" evidence="1">
    <location>
        <begin position="1"/>
        <end position="27"/>
    </location>
</feature>
<name>A0ABQ1GNN4_9GAMM</name>
<protein>
    <submittedName>
        <fullName evidence="2">Uncharacterized protein</fullName>
    </submittedName>
</protein>
<evidence type="ECO:0000313" key="2">
    <source>
        <dbReference type="EMBL" id="GGA46686.1"/>
    </source>
</evidence>
<feature type="chain" id="PRO_5045870677" evidence="1">
    <location>
        <begin position="28"/>
        <end position="393"/>
    </location>
</feature>
<sequence length="393" mass="44540">MLYKRLPARIAGLLLLLLSGFSSAAFAVNVTDHWDVGGAVRFRADQESRRNIHNIGIDTVMLSTAYKSDSWMGAASYRWYGAQYPYHYTEHFGDIQFLQYAWIGYKFNAERELHVGLNKVPFGLQPLYSSSFWETLGNLIGMEDVYMVGVKYMQSLGDWHLQTGYYARPMWPGQGTSNGTTYSVVVTPADPGVVGGNRNQERNLFVGRLARDFVLGDWKSEAGVSVLGSDLYNDDTHRNGRRYSYALHYAGQKDGWGTKLQYARQDMAPKNPDGEQVITVGGYDGTFNMATRGNLYVGDLSYRLADSYFGGWLSNVKFYGMYSMYEKSNPDFRNSQRFTLGTSFSVKPLSIYIEWLNGRNDPYIGGSSYTQSLAAGGFDRWRSKLYMNIAYYF</sequence>
<comment type="caution">
    <text evidence="2">The sequence shown here is derived from an EMBL/GenBank/DDBJ whole genome shotgun (WGS) entry which is preliminary data.</text>
</comment>
<proteinExistence type="predicted"/>
<gene>
    <name evidence="2" type="ORF">GCM10010981_39800</name>
</gene>
<dbReference type="RefSeq" id="WP_229720986.1">
    <property type="nucleotide sequence ID" value="NZ_BMJA01000004.1"/>
</dbReference>
<evidence type="ECO:0000313" key="3">
    <source>
        <dbReference type="Proteomes" id="UP000620046"/>
    </source>
</evidence>
<keyword evidence="3" id="KW-1185">Reference proteome</keyword>